<evidence type="ECO:0000256" key="1">
    <source>
        <dbReference type="ARBA" id="ARBA00023002"/>
    </source>
</evidence>
<dbReference type="SUPFAM" id="SSF53383">
    <property type="entry name" value="PLP-dependent transferases"/>
    <property type="match status" value="1"/>
</dbReference>
<keyword evidence="4" id="KW-1185">Reference proteome</keyword>
<name>A0ABU6X7P7_9FABA</name>
<proteinExistence type="predicted"/>
<comment type="caution">
    <text evidence="3">The sequence shown here is derived from an EMBL/GenBank/DDBJ whole genome shotgun (WGS) entry which is preliminary data.</text>
</comment>
<gene>
    <name evidence="3" type="primary">GLDP2</name>
    <name evidence="3" type="ORF">PIB30_012267</name>
</gene>
<organism evidence="3 4">
    <name type="scientific">Stylosanthes scabra</name>
    <dbReference type="NCBI Taxonomy" id="79078"/>
    <lineage>
        <taxon>Eukaryota</taxon>
        <taxon>Viridiplantae</taxon>
        <taxon>Streptophyta</taxon>
        <taxon>Embryophyta</taxon>
        <taxon>Tracheophyta</taxon>
        <taxon>Spermatophyta</taxon>
        <taxon>Magnoliopsida</taxon>
        <taxon>eudicotyledons</taxon>
        <taxon>Gunneridae</taxon>
        <taxon>Pentapetalae</taxon>
        <taxon>rosids</taxon>
        <taxon>fabids</taxon>
        <taxon>Fabales</taxon>
        <taxon>Fabaceae</taxon>
        <taxon>Papilionoideae</taxon>
        <taxon>50 kb inversion clade</taxon>
        <taxon>dalbergioids sensu lato</taxon>
        <taxon>Dalbergieae</taxon>
        <taxon>Pterocarpus clade</taxon>
        <taxon>Stylosanthes</taxon>
    </lineage>
</organism>
<feature type="domain" description="Glycine cleavage system P-protein N-terminal" evidence="2">
    <location>
        <begin position="15"/>
        <end position="93"/>
    </location>
</feature>
<dbReference type="EC" id="1.4.4.2" evidence="3"/>
<reference evidence="3 4" key="1">
    <citation type="journal article" date="2023" name="Plants (Basel)">
        <title>Bridging the Gap: Combining Genomics and Transcriptomics Approaches to Understand Stylosanthes scabra, an Orphan Legume from the Brazilian Caatinga.</title>
        <authorList>
            <person name="Ferreira-Neto J.R.C."/>
            <person name="da Silva M.D."/>
            <person name="Binneck E."/>
            <person name="de Melo N.F."/>
            <person name="da Silva R.H."/>
            <person name="de Melo A.L.T.M."/>
            <person name="Pandolfi V."/>
            <person name="Bustamante F.O."/>
            <person name="Brasileiro-Vidal A.C."/>
            <person name="Benko-Iseppon A.M."/>
        </authorList>
    </citation>
    <scope>NUCLEOTIDE SEQUENCE [LARGE SCALE GENOMIC DNA]</scope>
    <source>
        <tissue evidence="3">Leaves</tissue>
    </source>
</reference>
<keyword evidence="1 3" id="KW-0560">Oxidoreductase</keyword>
<dbReference type="Gene3D" id="3.40.640.10">
    <property type="entry name" value="Type I PLP-dependent aspartate aminotransferase-like (Major domain)"/>
    <property type="match status" value="1"/>
</dbReference>
<evidence type="ECO:0000313" key="4">
    <source>
        <dbReference type="Proteomes" id="UP001341840"/>
    </source>
</evidence>
<dbReference type="EMBL" id="JASCZI010211479">
    <property type="protein sequence ID" value="MED6192663.1"/>
    <property type="molecule type" value="Genomic_DNA"/>
</dbReference>
<dbReference type="GO" id="GO:0004375">
    <property type="term" value="F:glycine dehydrogenase (decarboxylating) activity"/>
    <property type="evidence" value="ECO:0007669"/>
    <property type="project" value="UniProtKB-EC"/>
</dbReference>
<dbReference type="Proteomes" id="UP001341840">
    <property type="component" value="Unassembled WGS sequence"/>
</dbReference>
<dbReference type="InterPro" id="IPR049315">
    <property type="entry name" value="GDC-P_N"/>
</dbReference>
<accession>A0ABU6X7P7</accession>
<dbReference type="PANTHER" id="PTHR11773:SF1">
    <property type="entry name" value="GLYCINE DEHYDROGENASE (DECARBOXYLATING), MITOCHONDRIAL"/>
    <property type="match status" value="1"/>
</dbReference>
<dbReference type="InterPro" id="IPR015424">
    <property type="entry name" value="PyrdxlP-dep_Trfase"/>
</dbReference>
<dbReference type="Pfam" id="PF02347">
    <property type="entry name" value="GDC-P"/>
    <property type="match status" value="1"/>
</dbReference>
<evidence type="ECO:0000259" key="2">
    <source>
        <dbReference type="Pfam" id="PF02347"/>
    </source>
</evidence>
<sequence>MGIDETVAELNCILGTAAVEAMSMCNNIHKGKKKTFVIASNCYPQTIDICKTRAAGFNLEAATMNLKDVDYSKGDVCGVLVQHSGTEGEIENLGIWS</sequence>
<dbReference type="PANTHER" id="PTHR11773">
    <property type="entry name" value="GLYCINE DEHYDROGENASE, DECARBOXYLATING"/>
    <property type="match status" value="1"/>
</dbReference>
<dbReference type="InterPro" id="IPR020581">
    <property type="entry name" value="GDC_P"/>
</dbReference>
<dbReference type="InterPro" id="IPR015421">
    <property type="entry name" value="PyrdxlP-dep_Trfase_major"/>
</dbReference>
<protein>
    <submittedName>
        <fullName evidence="3">Glycine dehydrogenase (Decarboxylating) 2, mitochondrial</fullName>
        <ecNumber evidence="3">1.4.4.2</ecNumber>
    </submittedName>
</protein>
<evidence type="ECO:0000313" key="3">
    <source>
        <dbReference type="EMBL" id="MED6192663.1"/>
    </source>
</evidence>